<comment type="cofactor">
    <cofactor evidence="1">
        <name>Mg(2+)</name>
        <dbReference type="ChEBI" id="CHEBI:18420"/>
    </cofactor>
</comment>
<dbReference type="SFLD" id="SFLDS00003">
    <property type="entry name" value="Haloacid_Dehalogenase"/>
    <property type="match status" value="1"/>
</dbReference>
<dbReference type="Pfam" id="PF00702">
    <property type="entry name" value="Hydrolase"/>
    <property type="match status" value="1"/>
</dbReference>
<dbReference type="InterPro" id="IPR006439">
    <property type="entry name" value="HAD-SF_hydro_IA"/>
</dbReference>
<keyword evidence="5" id="KW-1185">Reference proteome</keyword>
<dbReference type="Proteomes" id="UP001501470">
    <property type="component" value="Unassembled WGS sequence"/>
</dbReference>
<evidence type="ECO:0000256" key="2">
    <source>
        <dbReference type="ARBA" id="ARBA00022801"/>
    </source>
</evidence>
<dbReference type="PANTHER" id="PTHR46470">
    <property type="entry name" value="N-ACYLNEURAMINATE-9-PHOSPHATASE"/>
    <property type="match status" value="1"/>
</dbReference>
<keyword evidence="2 4" id="KW-0378">Hydrolase</keyword>
<organism evidence="4 5">
    <name type="scientific">Dactylosporangium maewongense</name>
    <dbReference type="NCBI Taxonomy" id="634393"/>
    <lineage>
        <taxon>Bacteria</taxon>
        <taxon>Bacillati</taxon>
        <taxon>Actinomycetota</taxon>
        <taxon>Actinomycetes</taxon>
        <taxon>Micromonosporales</taxon>
        <taxon>Micromonosporaceae</taxon>
        <taxon>Dactylosporangium</taxon>
    </lineage>
</organism>
<dbReference type="Gene3D" id="3.40.50.1000">
    <property type="entry name" value="HAD superfamily/HAD-like"/>
    <property type="match status" value="1"/>
</dbReference>
<dbReference type="SUPFAM" id="SSF56784">
    <property type="entry name" value="HAD-like"/>
    <property type="match status" value="1"/>
</dbReference>
<protein>
    <submittedName>
        <fullName evidence="4">HAD family hydrolase</fullName>
    </submittedName>
</protein>
<dbReference type="Gene3D" id="1.20.120.1600">
    <property type="match status" value="1"/>
</dbReference>
<name>A0ABN2APL8_9ACTN</name>
<dbReference type="InterPro" id="IPR023214">
    <property type="entry name" value="HAD_sf"/>
</dbReference>
<evidence type="ECO:0000256" key="3">
    <source>
        <dbReference type="ARBA" id="ARBA00022842"/>
    </source>
</evidence>
<comment type="caution">
    <text evidence="4">The sequence shown here is derived from an EMBL/GenBank/DDBJ whole genome shotgun (WGS) entry which is preliminary data.</text>
</comment>
<dbReference type="InterPro" id="IPR036412">
    <property type="entry name" value="HAD-like_sf"/>
</dbReference>
<evidence type="ECO:0000256" key="1">
    <source>
        <dbReference type="ARBA" id="ARBA00001946"/>
    </source>
</evidence>
<sequence length="233" mass="25325">MRGVKLCGVLLDLDGTLLDHEAAVGAALLRWLPTIGVEPDAGTRTLWATVQERHLEAWRAGLVTFQQQRRGRLRDFLAALGTPCEDDGRLDTLFSGFLLMYEQSWAAYPDARPALAAIRRAGLRTAVLTNGIEEQQTAKLARIGLRDLAGPVYTAETLGLFKPDPAVFTEACRRWGLAPETVVSVGDRHDLDVLPARAAGLHAVHLDRPGTAPPGEAHRIGSLRDLPALLLPH</sequence>
<dbReference type="EMBL" id="BAAAQD010000009">
    <property type="protein sequence ID" value="GAA1524190.1"/>
    <property type="molecule type" value="Genomic_DNA"/>
</dbReference>
<dbReference type="SFLD" id="SFLDG01129">
    <property type="entry name" value="C1.5:_HAD__Beta-PGM__Phosphata"/>
    <property type="match status" value="1"/>
</dbReference>
<proteinExistence type="predicted"/>
<accession>A0ABN2APL8</accession>
<dbReference type="NCBIfam" id="TIGR01549">
    <property type="entry name" value="HAD-SF-IA-v1"/>
    <property type="match status" value="1"/>
</dbReference>
<dbReference type="InterPro" id="IPR051400">
    <property type="entry name" value="HAD-like_hydrolase"/>
</dbReference>
<keyword evidence="3" id="KW-0460">Magnesium</keyword>
<evidence type="ECO:0000313" key="5">
    <source>
        <dbReference type="Proteomes" id="UP001501470"/>
    </source>
</evidence>
<dbReference type="GO" id="GO:0016787">
    <property type="term" value="F:hydrolase activity"/>
    <property type="evidence" value="ECO:0007669"/>
    <property type="project" value="UniProtKB-KW"/>
</dbReference>
<dbReference type="PRINTS" id="PR00413">
    <property type="entry name" value="HADHALOGNASE"/>
</dbReference>
<dbReference type="PANTHER" id="PTHR46470:SF4">
    <property type="entry name" value="5-AMINO-6-(5-PHOSPHO-D-RIBITYLAMINO)URACIL PHOSPHATASE YIGB"/>
    <property type="match status" value="1"/>
</dbReference>
<reference evidence="4 5" key="1">
    <citation type="journal article" date="2019" name="Int. J. Syst. Evol. Microbiol.">
        <title>The Global Catalogue of Microorganisms (GCM) 10K type strain sequencing project: providing services to taxonomists for standard genome sequencing and annotation.</title>
        <authorList>
            <consortium name="The Broad Institute Genomics Platform"/>
            <consortium name="The Broad Institute Genome Sequencing Center for Infectious Disease"/>
            <person name="Wu L."/>
            <person name="Ma J."/>
        </authorList>
    </citation>
    <scope>NUCLEOTIDE SEQUENCE [LARGE SCALE GENOMIC DNA]</scope>
    <source>
        <strain evidence="4 5">JCM 15933</strain>
    </source>
</reference>
<dbReference type="NCBIfam" id="TIGR01509">
    <property type="entry name" value="HAD-SF-IA-v3"/>
    <property type="match status" value="1"/>
</dbReference>
<gene>
    <name evidence="4" type="ORF">GCM10009827_045800</name>
</gene>
<evidence type="ECO:0000313" key="4">
    <source>
        <dbReference type="EMBL" id="GAA1524190.1"/>
    </source>
</evidence>